<reference evidence="5 6" key="1">
    <citation type="journal article" date="2018" name="Evol. Lett.">
        <title>Horizontal gene cluster transfer increased hallucinogenic mushroom diversity.</title>
        <authorList>
            <person name="Reynolds H.T."/>
            <person name="Vijayakumar V."/>
            <person name="Gluck-Thaler E."/>
            <person name="Korotkin H.B."/>
            <person name="Matheny P.B."/>
            <person name="Slot J.C."/>
        </authorList>
    </citation>
    <scope>NUCLEOTIDE SEQUENCE [LARGE SCALE GENOMIC DNA]</scope>
    <source>
        <strain evidence="5 6">SRW20</strain>
    </source>
</reference>
<name>A0A409W6X1_9AGAR</name>
<dbReference type="GO" id="GO:1990234">
    <property type="term" value="C:transferase complex"/>
    <property type="evidence" value="ECO:0007669"/>
    <property type="project" value="UniProtKB-ARBA"/>
</dbReference>
<dbReference type="PANTHER" id="PTHR22847">
    <property type="entry name" value="WD40 REPEAT PROTEIN"/>
    <property type="match status" value="1"/>
</dbReference>
<protein>
    <submittedName>
        <fullName evidence="5">Uncharacterized protein</fullName>
    </submittedName>
</protein>
<dbReference type="OrthoDB" id="6262491at2759"/>
<gene>
    <name evidence="5" type="ORF">CVT26_004506</name>
</gene>
<dbReference type="InParanoid" id="A0A409W6X1"/>
<evidence type="ECO:0000256" key="4">
    <source>
        <dbReference type="SAM" id="MobiDB-lite"/>
    </source>
</evidence>
<dbReference type="InterPro" id="IPR020472">
    <property type="entry name" value="WD40_PAC1"/>
</dbReference>
<comment type="caution">
    <text evidence="5">The sequence shown here is derived from an EMBL/GenBank/DDBJ whole genome shotgun (WGS) entry which is preliminary data.</text>
</comment>
<dbReference type="EMBL" id="NHYE01005356">
    <property type="protein sequence ID" value="PPQ74215.1"/>
    <property type="molecule type" value="Genomic_DNA"/>
</dbReference>
<dbReference type="FunCoup" id="A0A409W6X1">
    <property type="interactions" value="165"/>
</dbReference>
<feature type="repeat" description="WD" evidence="3">
    <location>
        <begin position="122"/>
        <end position="163"/>
    </location>
</feature>
<dbReference type="PROSITE" id="PS00678">
    <property type="entry name" value="WD_REPEATS_1"/>
    <property type="match status" value="1"/>
</dbReference>
<dbReference type="PANTHER" id="PTHR22847:SF637">
    <property type="entry name" value="WD REPEAT DOMAIN 5B"/>
    <property type="match status" value="1"/>
</dbReference>
<dbReference type="SUPFAM" id="SSF50978">
    <property type="entry name" value="WD40 repeat-like"/>
    <property type="match status" value="1"/>
</dbReference>
<evidence type="ECO:0000313" key="6">
    <source>
        <dbReference type="Proteomes" id="UP000284706"/>
    </source>
</evidence>
<keyword evidence="1 3" id="KW-0853">WD repeat</keyword>
<proteinExistence type="predicted"/>
<dbReference type="InterPro" id="IPR036322">
    <property type="entry name" value="WD40_repeat_dom_sf"/>
</dbReference>
<evidence type="ECO:0000313" key="5">
    <source>
        <dbReference type="EMBL" id="PPQ74215.1"/>
    </source>
</evidence>
<evidence type="ECO:0000256" key="1">
    <source>
        <dbReference type="ARBA" id="ARBA00022574"/>
    </source>
</evidence>
<dbReference type="PROSITE" id="PS50294">
    <property type="entry name" value="WD_REPEATS_REGION"/>
    <property type="match status" value="2"/>
</dbReference>
<dbReference type="AlphaFoldDB" id="A0A409W6X1"/>
<dbReference type="Proteomes" id="UP000284706">
    <property type="component" value="Unassembled WGS sequence"/>
</dbReference>
<accession>A0A409W6X1</accession>
<dbReference type="PRINTS" id="PR00320">
    <property type="entry name" value="GPROTEINBRPT"/>
</dbReference>
<dbReference type="InterPro" id="IPR015943">
    <property type="entry name" value="WD40/YVTN_repeat-like_dom_sf"/>
</dbReference>
<dbReference type="STRING" id="231916.A0A409W6X1"/>
<dbReference type="SMART" id="SM00320">
    <property type="entry name" value="WD40"/>
    <property type="match status" value="5"/>
</dbReference>
<dbReference type="InterPro" id="IPR001680">
    <property type="entry name" value="WD40_rpt"/>
</dbReference>
<organism evidence="5 6">
    <name type="scientific">Gymnopilus dilepis</name>
    <dbReference type="NCBI Taxonomy" id="231916"/>
    <lineage>
        <taxon>Eukaryota</taxon>
        <taxon>Fungi</taxon>
        <taxon>Dikarya</taxon>
        <taxon>Basidiomycota</taxon>
        <taxon>Agaricomycotina</taxon>
        <taxon>Agaricomycetes</taxon>
        <taxon>Agaricomycetidae</taxon>
        <taxon>Agaricales</taxon>
        <taxon>Agaricineae</taxon>
        <taxon>Hymenogastraceae</taxon>
        <taxon>Gymnopilus</taxon>
    </lineage>
</organism>
<feature type="repeat" description="WD" evidence="3">
    <location>
        <begin position="73"/>
        <end position="120"/>
    </location>
</feature>
<dbReference type="PROSITE" id="PS50082">
    <property type="entry name" value="WD_REPEATS_2"/>
    <property type="match status" value="2"/>
</dbReference>
<dbReference type="InterPro" id="IPR019775">
    <property type="entry name" value="WD40_repeat_CS"/>
</dbReference>
<keyword evidence="6" id="KW-1185">Reference proteome</keyword>
<feature type="compositionally biased region" description="Acidic residues" evidence="4">
    <location>
        <begin position="391"/>
        <end position="406"/>
    </location>
</feature>
<evidence type="ECO:0000256" key="2">
    <source>
        <dbReference type="ARBA" id="ARBA00022737"/>
    </source>
</evidence>
<evidence type="ECO:0000256" key="3">
    <source>
        <dbReference type="PROSITE-ProRule" id="PRU00221"/>
    </source>
</evidence>
<keyword evidence="2" id="KW-0677">Repeat</keyword>
<dbReference type="Pfam" id="PF00400">
    <property type="entry name" value="WD40"/>
    <property type="match status" value="2"/>
</dbReference>
<feature type="region of interest" description="Disordered" evidence="4">
    <location>
        <begin position="363"/>
        <end position="406"/>
    </location>
</feature>
<sequence>MSSTDNFLVSEAQLVLEQARKEKAETLKTLGEPLELFGKALALEIKDGFAWIAENTSTIRKLDLESGKTLQIYKGHTGPVTSLAFCDRTPGSGDQELLITGSWDKSIRVWDTVTKQQVSCTPDAHSDFVKTFHVFPSLRLLVSGSSDKIVRFWDISQPESPEPLKSLGSISSHTRPVECLDGAATSETSAILFTGDTMGVIKVWNLQKDTGTPPRWNATEKDAINHHRTRINELRYGNGQLWTASADETVRVLQYKANDTHNKSPTPPAPITHPVAVRAILPLSLSDLGESYLITAAGDVLRTYDVSEPDHPELLSEIDAHAHDITDIKLWVRKTTKEGGKTYTEPWIITTSLDKTIRRWKLTDLLKPPPPPPKSEAKPEAKPTALSQSELTEEEERELAELMEDD</sequence>
<dbReference type="Gene3D" id="2.130.10.10">
    <property type="entry name" value="YVTN repeat-like/Quinoprotein amine dehydrogenase"/>
    <property type="match status" value="2"/>
</dbReference>